<reference evidence="2" key="1">
    <citation type="journal article" date="2020" name="mSystems">
        <title>Genome- and Community-Level Interaction Insights into Carbon Utilization and Element Cycling Functions of Hydrothermarchaeota in Hydrothermal Sediment.</title>
        <authorList>
            <person name="Zhou Z."/>
            <person name="Liu Y."/>
            <person name="Xu W."/>
            <person name="Pan J."/>
            <person name="Luo Z.H."/>
            <person name="Li M."/>
        </authorList>
    </citation>
    <scope>NUCLEOTIDE SEQUENCE [LARGE SCALE GENOMIC DNA]</scope>
    <source>
        <strain evidence="2">SpSt-618</strain>
    </source>
</reference>
<dbReference type="PANTHER" id="PTHR31332">
    <property type="entry name" value="7-HYDROXYMETHYL CHLOROPHYLL A REDUCTASE, CHLOROPLASTIC"/>
    <property type="match status" value="1"/>
</dbReference>
<dbReference type="InterPro" id="IPR017900">
    <property type="entry name" value="4Fe4S_Fe_S_CS"/>
</dbReference>
<feature type="domain" description="4Fe-4S ferredoxin-type" evidence="1">
    <location>
        <begin position="46"/>
        <end position="79"/>
    </location>
</feature>
<dbReference type="Pfam" id="PF04422">
    <property type="entry name" value="FrhB_FdhB_N"/>
    <property type="match status" value="1"/>
</dbReference>
<dbReference type="InterPro" id="IPR007525">
    <property type="entry name" value="FrhB_FdhB_C"/>
</dbReference>
<dbReference type="InterPro" id="IPR045220">
    <property type="entry name" value="FRHB/FDHB/HCAR-like"/>
</dbReference>
<gene>
    <name evidence="2" type="ORF">ENT87_01430</name>
</gene>
<evidence type="ECO:0000259" key="1">
    <source>
        <dbReference type="PROSITE" id="PS51379"/>
    </source>
</evidence>
<proteinExistence type="predicted"/>
<dbReference type="InterPro" id="IPR017896">
    <property type="entry name" value="4Fe4S_Fe-S-bd"/>
</dbReference>
<dbReference type="PANTHER" id="PTHR31332:SF0">
    <property type="entry name" value="7-HYDROXYMETHYL CHLOROPHYLL A REDUCTASE, CHLOROPLASTIC"/>
    <property type="match status" value="1"/>
</dbReference>
<dbReference type="InterPro" id="IPR007516">
    <property type="entry name" value="Co_F420_Hydgase/DH_bsu_N"/>
</dbReference>
<organism evidence="2">
    <name type="scientific">Ignisphaera aggregans</name>
    <dbReference type="NCBI Taxonomy" id="334771"/>
    <lineage>
        <taxon>Archaea</taxon>
        <taxon>Thermoproteota</taxon>
        <taxon>Thermoprotei</taxon>
        <taxon>Desulfurococcales</taxon>
        <taxon>Desulfurococcaceae</taxon>
        <taxon>Ignisphaera</taxon>
    </lineage>
</organism>
<protein>
    <submittedName>
        <fullName evidence="2">4Fe-4S dicluster domain-containing protein</fullName>
    </submittedName>
</protein>
<dbReference type="PROSITE" id="PS00198">
    <property type="entry name" value="4FE4S_FER_1"/>
    <property type="match status" value="1"/>
</dbReference>
<dbReference type="PROSITE" id="PS51379">
    <property type="entry name" value="4FE4S_FER_2"/>
    <property type="match status" value="2"/>
</dbReference>
<comment type="caution">
    <text evidence="2">The sequence shown here is derived from an EMBL/GenBank/DDBJ whole genome shotgun (WGS) entry which is preliminary data.</text>
</comment>
<dbReference type="AlphaFoldDB" id="A0A7J3I6I9"/>
<feature type="domain" description="4Fe-4S ferredoxin-type" evidence="1">
    <location>
        <begin position="9"/>
        <end position="38"/>
    </location>
</feature>
<dbReference type="Pfam" id="PF04432">
    <property type="entry name" value="FrhB_FdhB_C"/>
    <property type="match status" value="1"/>
</dbReference>
<sequence length="381" mass="43126">MSNTKVTNVSMNIDVGLCSFCGACIAICPTHVGSKNLDYIPEKSADKPVVKDFQKCEKCRHTLCMQICPQLNIPSSSFNTNSYGYQGAYYSRSRMQEVLSRVQDGGTTTTLLLTALRAKFVDHVLILKKDDEWYPKPMITQSENDVIEAGGSKYVFSPILSVLEEVIDRIDIGKVAVVGIPCQLRALENISRLGFKHNIIVALRIGLFCMHSFSRDRMELILKELGVQFKDVVKMNIKKGKLWFTLRDGRILDYPLRKAEKVLRPACRQCPELFSPYADVNVGSIGAEENWNSLLIMNSRGRELVEKAIDMGLLEIKPMDNSGTETIEKYVNKKVSEALKYRELYTKEFQNVLLITPTKRGRKLNEILEHKSGRSIYLSPL</sequence>
<dbReference type="SUPFAM" id="SSF54862">
    <property type="entry name" value="4Fe-4S ferredoxins"/>
    <property type="match status" value="1"/>
</dbReference>
<evidence type="ECO:0000313" key="2">
    <source>
        <dbReference type="EMBL" id="HGN36201.1"/>
    </source>
</evidence>
<accession>A0A7J3I6I9</accession>
<dbReference type="GO" id="GO:0052592">
    <property type="term" value="F:oxidoreductase activity, acting on CH or CH2 groups, with an iron-sulfur protein as acceptor"/>
    <property type="evidence" value="ECO:0007669"/>
    <property type="project" value="TreeGrafter"/>
</dbReference>
<dbReference type="Gene3D" id="3.30.70.20">
    <property type="match status" value="1"/>
</dbReference>
<dbReference type="Gene3D" id="3.10.450.750">
    <property type="match status" value="1"/>
</dbReference>
<dbReference type="EMBL" id="DTAI01000047">
    <property type="protein sequence ID" value="HGN36201.1"/>
    <property type="molecule type" value="Genomic_DNA"/>
</dbReference>
<dbReference type="Pfam" id="PF13237">
    <property type="entry name" value="Fer4_10"/>
    <property type="match status" value="1"/>
</dbReference>
<name>A0A7J3I6I9_9CREN</name>